<reference evidence="1 2" key="1">
    <citation type="submission" date="2020-03" db="EMBL/GenBank/DDBJ databases">
        <authorList>
            <person name="Holtappels D."/>
            <person name="Bomans J.P.J."/>
            <person name="Lavigne R."/>
            <person name="Wagemans J."/>
        </authorList>
    </citation>
    <scope>NUCLEOTIDE SEQUENCE [LARGE SCALE GENOMIC DNA]</scope>
    <source>
        <strain evidence="1 2">OLIVR1</strain>
    </source>
</reference>
<gene>
    <name evidence="1" type="ORF">Ab1vBOLIVR1_gp48</name>
</gene>
<keyword evidence="2" id="KW-1185">Reference proteome</keyword>
<dbReference type="EMBL" id="MT234338">
    <property type="protein sequence ID" value="QIW87243.1"/>
    <property type="molecule type" value="Genomic_DNA"/>
</dbReference>
<name>A0A858MRR1_9CAUD</name>
<organism evidence="1 2">
    <name type="scientific">Agrobacterium phage OLIVR1</name>
    <dbReference type="NCBI Taxonomy" id="2723769"/>
    <lineage>
        <taxon>Viruses</taxon>
        <taxon>Duplodnaviria</taxon>
        <taxon>Heunggongvirae</taxon>
        <taxon>Uroviricota</taxon>
        <taxon>Caudoviricetes</taxon>
        <taxon>Schitoviridae</taxon>
        <taxon>Oliverunavirus</taxon>
        <taxon>Oliverunavirus OLIVR1</taxon>
    </lineage>
</organism>
<sequence length="134" mass="15813">MLAVRHQHLWKSSGYRRKSMKADLILPDGSVLEYKSVNDSLADDRYRLLVIDDMCAVNRFMNGHDVALTESEQTILYRFVADEFDRQMENMLFRAPIRKPYQPVDYHSTKIGKTRAKLLKKRAKDKANRKRPRK</sequence>
<accession>A0A858MRR1</accession>
<protein>
    <submittedName>
        <fullName evidence="1">Uncharacterized protein</fullName>
    </submittedName>
</protein>
<dbReference type="Proteomes" id="UP000671973">
    <property type="component" value="Segment"/>
</dbReference>
<evidence type="ECO:0000313" key="1">
    <source>
        <dbReference type="EMBL" id="QIW87243.1"/>
    </source>
</evidence>
<proteinExistence type="predicted"/>
<evidence type="ECO:0000313" key="2">
    <source>
        <dbReference type="Proteomes" id="UP000671973"/>
    </source>
</evidence>